<comment type="function">
    <text evidence="12">Oxidoreductase that catalyzes the last step in proline biosynthesis, which corresponds to the reduction of pyrroline-5-carboxylate (P5C) to L-proline using NAD(P)H. Proline is synthesized from either glutamate or ornithine; both are converted to P5C, and then to proline via pyrroline-5-carboxylate reductases (PYCRs). PYCR3 is exclusively linked to the biosynthesis of proline from ornithine.</text>
</comment>
<dbReference type="NCBIfam" id="TIGR00112">
    <property type="entry name" value="proC"/>
    <property type="match status" value="1"/>
</dbReference>
<dbReference type="AlphaFoldDB" id="A0A803V679"/>
<dbReference type="InterPro" id="IPR053790">
    <property type="entry name" value="P5CR-like_CS"/>
</dbReference>
<protein>
    <recommendedName>
        <fullName evidence="13">Pyrroline-5-carboxylate reductase</fullName>
        <ecNumber evidence="13">1.5.1.2</ecNumber>
    </recommendedName>
</protein>
<evidence type="ECO:0000256" key="13">
    <source>
        <dbReference type="RuleBase" id="RU003903"/>
    </source>
</evidence>
<dbReference type="UniPathway" id="UPA00098">
    <property type="reaction ID" value="UER00361"/>
</dbReference>
<dbReference type="InterPro" id="IPR028939">
    <property type="entry name" value="P5C_Rdtase_cat_N"/>
</dbReference>
<evidence type="ECO:0000256" key="1">
    <source>
        <dbReference type="ARBA" id="ARBA00004496"/>
    </source>
</evidence>
<sequence length="537" mass="56716">MGTVLVWRLSGVLWRGEAWGHGDSAVWMLPALPSLLSSEGTWGQSCLDPFPKSQPAPGSLSSSAGTWGQPCPGPFPRSLCSIGGTWEQPCLGLSPRCQPFPGILSCAGGTWGQPFPAALPRRPCSSLVSLSHRLVWGHGDSPVLSQSPRVPVPQISVGTWGQPFSALLLSPGSLPSMRSLSPRSHCPASLPDIPVPQTVRAWPCSCSPCVPDCPCPIAQCGDSPAHQGHPHCHCSLTQVGACASHTSRIHPQPPLLHVPLWDRDGIGGITSQWKWGCVGPPWPLTPFILCVPQGKVPASNILASAPSDKNLDAWRELGCRTTHCNLEVVHRSTLVFLATKPHILPGVLEEIRPAVGSHHIVVSLVAGVTIQTLQRLLPPWTKVLRIMPNLPCVVQAGAMVFSRGNNAGDEEAALLKSLLSSCGLCEEVPESYIDIHTGLSGSGVAYVYLFAEALAEGAVKMGMPGALASRIAAQTLLGAAKMLLETGEHPAKLRGDVCTPGGTTIYALHQLEKGALRATVMDAVEAATNRACDMAKD</sequence>
<evidence type="ECO:0000256" key="8">
    <source>
        <dbReference type="ARBA" id="ARBA00023002"/>
    </source>
</evidence>
<keyword evidence="5 13" id="KW-0028">Amino-acid biosynthesis</keyword>
<dbReference type="FunFam" id="1.10.3730.10:FF:000003">
    <property type="entry name" value="Pyrroline-5-carboxylate reductase 1, mitochondrial"/>
    <property type="match status" value="1"/>
</dbReference>
<evidence type="ECO:0000256" key="3">
    <source>
        <dbReference type="ARBA" id="ARBA00005525"/>
    </source>
</evidence>
<evidence type="ECO:0000256" key="10">
    <source>
        <dbReference type="ARBA" id="ARBA00049867"/>
    </source>
</evidence>
<organism evidence="16 17">
    <name type="scientific">Ficedula albicollis</name>
    <name type="common">Collared flycatcher</name>
    <name type="synonym">Muscicapa albicollis</name>
    <dbReference type="NCBI Taxonomy" id="59894"/>
    <lineage>
        <taxon>Eukaryota</taxon>
        <taxon>Metazoa</taxon>
        <taxon>Chordata</taxon>
        <taxon>Craniata</taxon>
        <taxon>Vertebrata</taxon>
        <taxon>Euteleostomi</taxon>
        <taxon>Archelosauria</taxon>
        <taxon>Archosauria</taxon>
        <taxon>Dinosauria</taxon>
        <taxon>Saurischia</taxon>
        <taxon>Theropoda</taxon>
        <taxon>Coelurosauria</taxon>
        <taxon>Aves</taxon>
        <taxon>Neognathae</taxon>
        <taxon>Neoaves</taxon>
        <taxon>Telluraves</taxon>
        <taxon>Australaves</taxon>
        <taxon>Passeriformes</taxon>
        <taxon>Muscicapidae</taxon>
        <taxon>Ficedula</taxon>
    </lineage>
</organism>
<name>A0A803V679_FICAL</name>
<dbReference type="InterPro" id="IPR000304">
    <property type="entry name" value="Pyrroline-COOH_reductase"/>
</dbReference>
<evidence type="ECO:0000256" key="6">
    <source>
        <dbReference type="ARBA" id="ARBA00022650"/>
    </source>
</evidence>
<keyword evidence="6 13" id="KW-0641">Proline biosynthesis</keyword>
<dbReference type="InterPro" id="IPR029036">
    <property type="entry name" value="P5CR_dimer"/>
</dbReference>
<evidence type="ECO:0000259" key="14">
    <source>
        <dbReference type="Pfam" id="PF03807"/>
    </source>
</evidence>
<evidence type="ECO:0000256" key="4">
    <source>
        <dbReference type="ARBA" id="ARBA00022490"/>
    </source>
</evidence>
<keyword evidence="8 13" id="KW-0560">Oxidoreductase</keyword>
<dbReference type="Gene3D" id="1.10.3730.10">
    <property type="entry name" value="ProC C-terminal domain-like"/>
    <property type="match status" value="1"/>
</dbReference>
<dbReference type="PROSITE" id="PS00521">
    <property type="entry name" value="P5CR"/>
    <property type="match status" value="1"/>
</dbReference>
<dbReference type="GeneTree" id="ENSGT00950000183044"/>
<keyword evidence="7 13" id="KW-0521">NADP</keyword>
<dbReference type="HAMAP" id="MF_01925">
    <property type="entry name" value="P5C_reductase"/>
    <property type="match status" value="1"/>
</dbReference>
<dbReference type="Gene3D" id="3.40.50.720">
    <property type="entry name" value="NAD(P)-binding Rossmann-like Domain"/>
    <property type="match status" value="1"/>
</dbReference>
<comment type="similarity">
    <text evidence="3 13">Belongs to the pyrroline-5-carboxylate reductase family.</text>
</comment>
<proteinExistence type="inferred from homology"/>
<feature type="domain" description="Pyrroline-5-carboxylate reductase catalytic N-terminal" evidence="14">
    <location>
        <begin position="294"/>
        <end position="367"/>
    </location>
</feature>
<evidence type="ECO:0000256" key="9">
    <source>
        <dbReference type="ARBA" id="ARBA00038523"/>
    </source>
</evidence>
<comment type="subcellular location">
    <subcellularLocation>
        <location evidence="1">Cytoplasm</location>
    </subcellularLocation>
</comment>
<comment type="subunit">
    <text evidence="9">Homodecamer; composed of 5 homodimers.</text>
</comment>
<evidence type="ECO:0000256" key="11">
    <source>
        <dbReference type="ARBA" id="ARBA00049875"/>
    </source>
</evidence>
<evidence type="ECO:0000256" key="12">
    <source>
        <dbReference type="ARBA" id="ARBA00049975"/>
    </source>
</evidence>
<evidence type="ECO:0000313" key="16">
    <source>
        <dbReference type="Ensembl" id="ENSFALP00000018235.1"/>
    </source>
</evidence>
<keyword evidence="17" id="KW-1185">Reference proteome</keyword>
<reference evidence="16" key="3">
    <citation type="submission" date="2025-09" db="UniProtKB">
        <authorList>
            <consortium name="Ensembl"/>
        </authorList>
    </citation>
    <scope>IDENTIFICATION</scope>
</reference>
<accession>A0A803V679</accession>
<dbReference type="Proteomes" id="UP000016665">
    <property type="component" value="Chromosome 2"/>
</dbReference>
<dbReference type="GO" id="GO:0055129">
    <property type="term" value="P:L-proline biosynthetic process"/>
    <property type="evidence" value="ECO:0007669"/>
    <property type="project" value="UniProtKB-UniPathway"/>
</dbReference>
<dbReference type="PANTHER" id="PTHR11645">
    <property type="entry name" value="PYRROLINE-5-CARBOXYLATE REDUCTASE"/>
    <property type="match status" value="1"/>
</dbReference>
<evidence type="ECO:0000256" key="7">
    <source>
        <dbReference type="ARBA" id="ARBA00022857"/>
    </source>
</evidence>
<dbReference type="Pfam" id="PF03807">
    <property type="entry name" value="F420_oxidored"/>
    <property type="match status" value="1"/>
</dbReference>
<comment type="pathway">
    <text evidence="2 13">Amino-acid biosynthesis; L-proline biosynthesis; L-proline from L-glutamate 5-semialdehyde: step 1/1.</text>
</comment>
<dbReference type="SUPFAM" id="SSF48179">
    <property type="entry name" value="6-phosphogluconate dehydrogenase C-terminal domain-like"/>
    <property type="match status" value="1"/>
</dbReference>
<evidence type="ECO:0000256" key="2">
    <source>
        <dbReference type="ARBA" id="ARBA00005205"/>
    </source>
</evidence>
<comment type="catalytic activity">
    <reaction evidence="11">
        <text>L-proline + NAD(+) = (S)-1-pyrroline-5-carboxylate + NADH + 2 H(+)</text>
        <dbReference type="Rhea" id="RHEA:14105"/>
        <dbReference type="ChEBI" id="CHEBI:15378"/>
        <dbReference type="ChEBI" id="CHEBI:17388"/>
        <dbReference type="ChEBI" id="CHEBI:57540"/>
        <dbReference type="ChEBI" id="CHEBI:57945"/>
        <dbReference type="ChEBI" id="CHEBI:60039"/>
        <dbReference type="EC" id="1.5.1.2"/>
    </reaction>
    <physiologicalReaction direction="right-to-left" evidence="11">
        <dbReference type="Rhea" id="RHEA:14107"/>
    </physiologicalReaction>
</comment>
<evidence type="ECO:0000259" key="15">
    <source>
        <dbReference type="Pfam" id="PF14748"/>
    </source>
</evidence>
<evidence type="ECO:0000256" key="5">
    <source>
        <dbReference type="ARBA" id="ARBA00022605"/>
    </source>
</evidence>
<comment type="catalytic activity">
    <reaction evidence="10">
        <text>L-proline + NADP(+) = (S)-1-pyrroline-5-carboxylate + NADPH + 2 H(+)</text>
        <dbReference type="Rhea" id="RHEA:14109"/>
        <dbReference type="ChEBI" id="CHEBI:15378"/>
        <dbReference type="ChEBI" id="CHEBI:17388"/>
        <dbReference type="ChEBI" id="CHEBI:57783"/>
        <dbReference type="ChEBI" id="CHEBI:58349"/>
        <dbReference type="ChEBI" id="CHEBI:60039"/>
        <dbReference type="EC" id="1.5.1.2"/>
    </reaction>
    <physiologicalReaction direction="right-to-left" evidence="10">
        <dbReference type="Rhea" id="RHEA:14111"/>
    </physiologicalReaction>
</comment>
<gene>
    <name evidence="16" type="primary">PYCR3</name>
</gene>
<keyword evidence="4" id="KW-0963">Cytoplasm</keyword>
<reference evidence="16 17" key="1">
    <citation type="journal article" date="2012" name="Nature">
        <title>The genomic landscape of species divergence in Ficedula flycatchers.</title>
        <authorList>
            <person name="Ellegren H."/>
            <person name="Smeds L."/>
            <person name="Burri R."/>
            <person name="Olason P.I."/>
            <person name="Backstrom N."/>
            <person name="Kawakami T."/>
            <person name="Kunstner A."/>
            <person name="Makinen H."/>
            <person name="Nadachowska-Brzyska K."/>
            <person name="Qvarnstrom A."/>
            <person name="Uebbing S."/>
            <person name="Wolf J.B."/>
        </authorList>
    </citation>
    <scope>NUCLEOTIDE SEQUENCE [LARGE SCALE GENOMIC DNA]</scope>
</reference>
<reference evidence="16" key="2">
    <citation type="submission" date="2025-08" db="UniProtKB">
        <authorList>
            <consortium name="Ensembl"/>
        </authorList>
    </citation>
    <scope>IDENTIFICATION</scope>
</reference>
<dbReference type="Ensembl" id="ENSFALT00000040425.1">
    <property type="protein sequence ID" value="ENSFALP00000018235.1"/>
    <property type="gene ID" value="ENSFALG00000025033.1"/>
</dbReference>
<dbReference type="InterPro" id="IPR036291">
    <property type="entry name" value="NAD(P)-bd_dom_sf"/>
</dbReference>
<dbReference type="SUPFAM" id="SSF51735">
    <property type="entry name" value="NAD(P)-binding Rossmann-fold domains"/>
    <property type="match status" value="1"/>
</dbReference>
<dbReference type="EC" id="1.5.1.2" evidence="13"/>
<dbReference type="PANTHER" id="PTHR11645:SF0">
    <property type="entry name" value="PYRROLINE-5-CARBOXYLATE REDUCTASE 3"/>
    <property type="match status" value="1"/>
</dbReference>
<dbReference type="GO" id="GO:0005737">
    <property type="term" value="C:cytoplasm"/>
    <property type="evidence" value="ECO:0007669"/>
    <property type="project" value="UniProtKB-SubCell"/>
</dbReference>
<evidence type="ECO:0000313" key="17">
    <source>
        <dbReference type="Proteomes" id="UP000016665"/>
    </source>
</evidence>
<dbReference type="GO" id="GO:0004735">
    <property type="term" value="F:pyrroline-5-carboxylate reductase activity"/>
    <property type="evidence" value="ECO:0007669"/>
    <property type="project" value="UniProtKB-EC"/>
</dbReference>
<dbReference type="InterPro" id="IPR008927">
    <property type="entry name" value="6-PGluconate_DH-like_C_sf"/>
</dbReference>
<feature type="domain" description="Pyrroline-5-carboxylate reductase dimerisation" evidence="15">
    <location>
        <begin position="430"/>
        <end position="532"/>
    </location>
</feature>
<dbReference type="Pfam" id="PF14748">
    <property type="entry name" value="P5CR_dimer"/>
    <property type="match status" value="1"/>
</dbReference>
<dbReference type="FunFam" id="3.40.50.720:FF:000367">
    <property type="entry name" value="Pyrroline-5-carboxylate reductase"/>
    <property type="match status" value="1"/>
</dbReference>